<dbReference type="Gene3D" id="3.40.50.720">
    <property type="entry name" value="NAD(P)-binding Rossmann-like Domain"/>
    <property type="match status" value="1"/>
</dbReference>
<feature type="domain" description="THIF-type NAD/FAD binding fold" evidence="1">
    <location>
        <begin position="9"/>
        <end position="244"/>
    </location>
</feature>
<sequence>MNDEQLLRYSRHILLSQMDIEGQQRLLDSHVMIIGLGGLGAPVSMYLAASGVGHLTLVDDDVVELANLQRQIVHTHKNIGRKKVDSAFEQLHALNPDIAIDMIDERLDKPAMLAASRHVNVIVDCTDNFETRFFLNEISRENQIPLVSGAAIRFDGQVTVYDPRQADSPCYRCLYEDKGELQETCSESGVFAPMLAMIGGTQAAETLKLLAKIGTPLTGRLLLLDGLSMSWREIKLKPDPSCPVCADSHHHE</sequence>
<evidence type="ECO:0000313" key="2">
    <source>
        <dbReference type="EMBL" id="GAA0228522.1"/>
    </source>
</evidence>
<dbReference type="InterPro" id="IPR035985">
    <property type="entry name" value="Ubiquitin-activating_enz"/>
</dbReference>
<dbReference type="PANTHER" id="PTHR10953:SF102">
    <property type="entry name" value="ADENYLYLTRANSFERASE AND SULFURTRANSFERASE MOCS3"/>
    <property type="match status" value="1"/>
</dbReference>
<dbReference type="SUPFAM" id="SSF69572">
    <property type="entry name" value="Activating enzymes of the ubiquitin-like proteins"/>
    <property type="match status" value="1"/>
</dbReference>
<dbReference type="CDD" id="cd00757">
    <property type="entry name" value="ThiF_MoeB_HesA_family"/>
    <property type="match status" value="1"/>
</dbReference>
<accession>A0ABN0TRQ2</accession>
<dbReference type="RefSeq" id="WP_343749699.1">
    <property type="nucleotide sequence ID" value="NZ_BAAADG010000006.1"/>
</dbReference>
<dbReference type="InterPro" id="IPR045886">
    <property type="entry name" value="ThiF/MoeB/HesA"/>
</dbReference>
<keyword evidence="3" id="KW-1185">Reference proteome</keyword>
<reference evidence="2 3" key="1">
    <citation type="journal article" date="2019" name="Int. J. Syst. Evol. Microbiol.">
        <title>The Global Catalogue of Microorganisms (GCM) 10K type strain sequencing project: providing services to taxonomists for standard genome sequencing and annotation.</title>
        <authorList>
            <consortium name="The Broad Institute Genomics Platform"/>
            <consortium name="The Broad Institute Genome Sequencing Center for Infectious Disease"/>
            <person name="Wu L."/>
            <person name="Ma J."/>
        </authorList>
    </citation>
    <scope>NUCLEOTIDE SEQUENCE [LARGE SCALE GENOMIC DNA]</scope>
    <source>
        <strain evidence="2 3">JCM 6886</strain>
    </source>
</reference>
<protein>
    <submittedName>
        <fullName evidence="2">Molybdopterin-synthase adenylyltransferase MoeB</fullName>
    </submittedName>
</protein>
<comment type="caution">
    <text evidence="2">The sequence shown here is derived from an EMBL/GenBank/DDBJ whole genome shotgun (WGS) entry which is preliminary data.</text>
</comment>
<evidence type="ECO:0000313" key="3">
    <source>
        <dbReference type="Proteomes" id="UP001501476"/>
    </source>
</evidence>
<dbReference type="GO" id="GO:0016779">
    <property type="term" value="F:nucleotidyltransferase activity"/>
    <property type="evidence" value="ECO:0007669"/>
    <property type="project" value="UniProtKB-KW"/>
</dbReference>
<name>A0ABN0TRQ2_9GAMM</name>
<dbReference type="PANTHER" id="PTHR10953">
    <property type="entry name" value="UBIQUITIN-ACTIVATING ENZYME E1"/>
    <property type="match status" value="1"/>
</dbReference>
<dbReference type="NCBIfam" id="NF004281">
    <property type="entry name" value="PRK05690.1"/>
    <property type="match status" value="1"/>
</dbReference>
<dbReference type="EMBL" id="BAAADG010000006">
    <property type="protein sequence ID" value="GAA0228522.1"/>
    <property type="molecule type" value="Genomic_DNA"/>
</dbReference>
<proteinExistence type="predicted"/>
<gene>
    <name evidence="2" type="primary">moeB</name>
    <name evidence="2" type="ORF">GCM10008964_19930</name>
</gene>
<dbReference type="Pfam" id="PF00899">
    <property type="entry name" value="ThiF"/>
    <property type="match status" value="1"/>
</dbReference>
<dbReference type="Proteomes" id="UP001501476">
    <property type="component" value="Unassembled WGS sequence"/>
</dbReference>
<keyword evidence="2" id="KW-0808">Transferase</keyword>
<evidence type="ECO:0000259" key="1">
    <source>
        <dbReference type="Pfam" id="PF00899"/>
    </source>
</evidence>
<dbReference type="InterPro" id="IPR000594">
    <property type="entry name" value="ThiF_NAD_FAD-bd"/>
</dbReference>
<organism evidence="2 3">
    <name type="scientific">Methylophaga marina</name>
    <dbReference type="NCBI Taxonomy" id="45495"/>
    <lineage>
        <taxon>Bacteria</taxon>
        <taxon>Pseudomonadati</taxon>
        <taxon>Pseudomonadota</taxon>
        <taxon>Gammaproteobacteria</taxon>
        <taxon>Thiotrichales</taxon>
        <taxon>Piscirickettsiaceae</taxon>
        <taxon>Methylophaga</taxon>
    </lineage>
</organism>
<keyword evidence="2" id="KW-0548">Nucleotidyltransferase</keyword>